<feature type="transmembrane region" description="Helical" evidence="9">
    <location>
        <begin position="49"/>
        <end position="68"/>
    </location>
</feature>
<protein>
    <submittedName>
        <fullName evidence="11">Na+/H+ antiporter NhaC family protein</fullName>
    </submittedName>
</protein>
<keyword evidence="4" id="KW-1003">Cell membrane</keyword>
<gene>
    <name evidence="11" type="ORF">ACFYKX_07780</name>
</gene>
<reference evidence="11 12" key="1">
    <citation type="submission" date="2024-08" db="EMBL/GenBank/DDBJ databases">
        <title>Two novel Cytobacillus novel species.</title>
        <authorList>
            <person name="Liu G."/>
        </authorList>
    </citation>
    <scope>NUCLEOTIDE SEQUENCE [LARGE SCALE GENOMIC DNA]</scope>
    <source>
        <strain evidence="11 12">FJAT-54145</strain>
    </source>
</reference>
<keyword evidence="12" id="KW-1185">Reference proteome</keyword>
<evidence type="ECO:0000256" key="9">
    <source>
        <dbReference type="SAM" id="Phobius"/>
    </source>
</evidence>
<feature type="transmembrane region" description="Helical" evidence="9">
    <location>
        <begin position="318"/>
        <end position="343"/>
    </location>
</feature>
<feature type="transmembrane region" description="Helical" evidence="9">
    <location>
        <begin position="6"/>
        <end position="28"/>
    </location>
</feature>
<feature type="transmembrane region" description="Helical" evidence="9">
    <location>
        <begin position="390"/>
        <end position="410"/>
    </location>
</feature>
<dbReference type="PANTHER" id="PTHR33451">
    <property type="entry name" value="MALATE-2H(+)/NA(+)-LACTATE ANTIPORTER"/>
    <property type="match status" value="1"/>
</dbReference>
<feature type="domain" description="Na+/H+ antiporter NhaC-like C-terminal" evidence="10">
    <location>
        <begin position="167"/>
        <end position="411"/>
    </location>
</feature>
<comment type="similarity">
    <text evidence="8">Belongs to the NhaC Na(+)/H(+) (TC 2.A.35) antiporter family.</text>
</comment>
<feature type="transmembrane region" description="Helical" evidence="9">
    <location>
        <begin position="170"/>
        <end position="188"/>
    </location>
</feature>
<dbReference type="PANTHER" id="PTHR33451:SF3">
    <property type="entry name" value="MALATE-2H(+)_NA(+)-LACTATE ANTIPORTER"/>
    <property type="match status" value="1"/>
</dbReference>
<evidence type="ECO:0000259" key="10">
    <source>
        <dbReference type="Pfam" id="PF03553"/>
    </source>
</evidence>
<dbReference type="Proteomes" id="UP001601059">
    <property type="component" value="Unassembled WGS sequence"/>
</dbReference>
<evidence type="ECO:0000256" key="7">
    <source>
        <dbReference type="ARBA" id="ARBA00023136"/>
    </source>
</evidence>
<dbReference type="InterPro" id="IPR018461">
    <property type="entry name" value="Na/H_Antiport_NhaC-like_C"/>
</dbReference>
<dbReference type="Pfam" id="PF03553">
    <property type="entry name" value="Na_H_antiporter"/>
    <property type="match status" value="1"/>
</dbReference>
<keyword evidence="6 9" id="KW-1133">Transmembrane helix</keyword>
<feature type="transmembrane region" description="Helical" evidence="9">
    <location>
        <begin position="88"/>
        <end position="113"/>
    </location>
</feature>
<evidence type="ECO:0000313" key="12">
    <source>
        <dbReference type="Proteomes" id="UP001601059"/>
    </source>
</evidence>
<evidence type="ECO:0000256" key="3">
    <source>
        <dbReference type="ARBA" id="ARBA00022449"/>
    </source>
</evidence>
<organism evidence="11 12">
    <name type="scientific">Cytobacillus spartinae</name>
    <dbReference type="NCBI Taxonomy" id="3299023"/>
    <lineage>
        <taxon>Bacteria</taxon>
        <taxon>Bacillati</taxon>
        <taxon>Bacillota</taxon>
        <taxon>Bacilli</taxon>
        <taxon>Bacillales</taxon>
        <taxon>Bacillaceae</taxon>
        <taxon>Cytobacillus</taxon>
    </lineage>
</organism>
<keyword evidence="7 9" id="KW-0472">Membrane</keyword>
<feature type="transmembrane region" description="Helical" evidence="9">
    <location>
        <begin position="218"/>
        <end position="247"/>
    </location>
</feature>
<evidence type="ECO:0000256" key="4">
    <source>
        <dbReference type="ARBA" id="ARBA00022475"/>
    </source>
</evidence>
<sequence length="425" mass="46331">MGILLAVIAHIPLLIGFMPGFLFLVHLVKSRDVPLRQITKICMKGIKRTSTVITILFLVSFLLPSWFISGTIDELVSISLHVITPQHFVVLSFIIALIFSMILGTSVGTLSSIGIPIISTAMSIGIPLEMVAGALISGAFVGDRTSPFSSAHQLLSHTLEIPVKRQFKSMMLTTVLAVGACLIIYAFLDLRINVSDLPPSQDSFNWSELSLVKFLPPISLILLVLFRIKIVYAFICSIIAASSIAFLEKVSIGNLLSSYFYGIEGIGGGVSNMYLLLLFLALAGAYNGLLEEYKVIQPFLNSWLNSSSNLLGDTWKTIIATFGITLISANQTLPIILTGRSFLNHWSTKHTTGQLARVMGDSTMLFPGMIPWSVLAIMCSTIVGVPFLEYLPYAVFLWILPVLTVLSSIAGNSRSQKLRKVSKAS</sequence>
<evidence type="ECO:0000256" key="2">
    <source>
        <dbReference type="ARBA" id="ARBA00022448"/>
    </source>
</evidence>
<keyword evidence="3" id="KW-0050">Antiport</keyword>
<dbReference type="EMBL" id="JBIACK010000002">
    <property type="protein sequence ID" value="MFE8700507.1"/>
    <property type="molecule type" value="Genomic_DNA"/>
</dbReference>
<feature type="transmembrane region" description="Helical" evidence="9">
    <location>
        <begin position="364"/>
        <end position="384"/>
    </location>
</feature>
<keyword evidence="5 9" id="KW-0812">Transmembrane</keyword>
<comment type="caution">
    <text evidence="11">The sequence shown here is derived from an EMBL/GenBank/DDBJ whole genome shotgun (WGS) entry which is preliminary data.</text>
</comment>
<proteinExistence type="inferred from homology"/>
<evidence type="ECO:0000256" key="5">
    <source>
        <dbReference type="ARBA" id="ARBA00022692"/>
    </source>
</evidence>
<evidence type="ECO:0000256" key="8">
    <source>
        <dbReference type="ARBA" id="ARBA00038435"/>
    </source>
</evidence>
<comment type="subcellular location">
    <subcellularLocation>
        <location evidence="1">Cell membrane</location>
        <topology evidence="1">Multi-pass membrane protein</topology>
    </subcellularLocation>
</comment>
<feature type="transmembrane region" description="Helical" evidence="9">
    <location>
        <begin position="259"/>
        <end position="286"/>
    </location>
</feature>
<keyword evidence="2" id="KW-0813">Transport</keyword>
<dbReference type="InterPro" id="IPR052180">
    <property type="entry name" value="NhaC_Na-H+_Antiporter"/>
</dbReference>
<name>A0ABW6KAB4_9BACI</name>
<dbReference type="RefSeq" id="WP_389359837.1">
    <property type="nucleotide sequence ID" value="NZ_JBIACK010000002.1"/>
</dbReference>
<evidence type="ECO:0000256" key="6">
    <source>
        <dbReference type="ARBA" id="ARBA00022989"/>
    </source>
</evidence>
<evidence type="ECO:0000256" key="1">
    <source>
        <dbReference type="ARBA" id="ARBA00004651"/>
    </source>
</evidence>
<evidence type="ECO:0000313" key="11">
    <source>
        <dbReference type="EMBL" id="MFE8700507.1"/>
    </source>
</evidence>
<accession>A0ABW6KAB4</accession>